<dbReference type="InterPro" id="IPR036390">
    <property type="entry name" value="WH_DNA-bd_sf"/>
</dbReference>
<dbReference type="FunFam" id="1.10.10.10:FF:000001">
    <property type="entry name" value="LysR family transcriptional regulator"/>
    <property type="match status" value="1"/>
</dbReference>
<dbReference type="InterPro" id="IPR058163">
    <property type="entry name" value="LysR-type_TF_proteobact-type"/>
</dbReference>
<dbReference type="PANTHER" id="PTHR30537:SF5">
    <property type="entry name" value="HTH-TYPE TRANSCRIPTIONAL ACTIVATOR TTDR-RELATED"/>
    <property type="match status" value="1"/>
</dbReference>
<keyword evidence="4" id="KW-0804">Transcription</keyword>
<dbReference type="InterPro" id="IPR000847">
    <property type="entry name" value="LysR_HTH_N"/>
</dbReference>
<dbReference type="PROSITE" id="PS50931">
    <property type="entry name" value="HTH_LYSR"/>
    <property type="match status" value="1"/>
</dbReference>
<protein>
    <submittedName>
        <fullName evidence="6">LysR family transcriptional regulator</fullName>
    </submittedName>
</protein>
<dbReference type="GO" id="GO:0003700">
    <property type="term" value="F:DNA-binding transcription factor activity"/>
    <property type="evidence" value="ECO:0007669"/>
    <property type="project" value="InterPro"/>
</dbReference>
<gene>
    <name evidence="6" type="ORF">DV711_04525</name>
</gene>
<comment type="caution">
    <text evidence="6">The sequence shown here is derived from an EMBL/GenBank/DDBJ whole genome shotgun (WGS) entry which is preliminary data.</text>
</comment>
<dbReference type="Pfam" id="PF03466">
    <property type="entry name" value="LysR_substrate"/>
    <property type="match status" value="1"/>
</dbReference>
<dbReference type="SUPFAM" id="SSF53850">
    <property type="entry name" value="Periplasmic binding protein-like II"/>
    <property type="match status" value="1"/>
</dbReference>
<dbReference type="PANTHER" id="PTHR30537">
    <property type="entry name" value="HTH-TYPE TRANSCRIPTIONAL REGULATOR"/>
    <property type="match status" value="1"/>
</dbReference>
<evidence type="ECO:0000259" key="5">
    <source>
        <dbReference type="PROSITE" id="PS50931"/>
    </source>
</evidence>
<feature type="domain" description="HTH lysR-type" evidence="5">
    <location>
        <begin position="1"/>
        <end position="57"/>
    </location>
</feature>
<evidence type="ECO:0000256" key="1">
    <source>
        <dbReference type="ARBA" id="ARBA00009437"/>
    </source>
</evidence>
<keyword evidence="7" id="KW-1185">Reference proteome</keyword>
<dbReference type="Proteomes" id="UP000253769">
    <property type="component" value="Unassembled WGS sequence"/>
</dbReference>
<evidence type="ECO:0000256" key="3">
    <source>
        <dbReference type="ARBA" id="ARBA00023125"/>
    </source>
</evidence>
<accession>A0A369WWC6</accession>
<dbReference type="Pfam" id="PF00126">
    <property type="entry name" value="HTH_1"/>
    <property type="match status" value="1"/>
</dbReference>
<reference evidence="6 7" key="1">
    <citation type="submission" date="2018-07" db="EMBL/GenBank/DDBJ databases">
        <title>Motiliproteus coralliicola sp. nov., a bacterium isolated from Coral.</title>
        <authorList>
            <person name="Wang G."/>
        </authorList>
    </citation>
    <scope>NUCLEOTIDE SEQUENCE [LARGE SCALE GENOMIC DNA]</scope>
    <source>
        <strain evidence="6 7">C34</strain>
    </source>
</reference>
<keyword evidence="2" id="KW-0805">Transcription regulation</keyword>
<evidence type="ECO:0000313" key="7">
    <source>
        <dbReference type="Proteomes" id="UP000253769"/>
    </source>
</evidence>
<dbReference type="InterPro" id="IPR036388">
    <property type="entry name" value="WH-like_DNA-bd_sf"/>
</dbReference>
<dbReference type="Gene3D" id="3.40.190.290">
    <property type="match status" value="1"/>
</dbReference>
<proteinExistence type="inferred from homology"/>
<dbReference type="SUPFAM" id="SSF46785">
    <property type="entry name" value="Winged helix' DNA-binding domain"/>
    <property type="match status" value="1"/>
</dbReference>
<dbReference type="InterPro" id="IPR005119">
    <property type="entry name" value="LysR_subst-bd"/>
</dbReference>
<dbReference type="OrthoDB" id="9815676at2"/>
<evidence type="ECO:0000256" key="4">
    <source>
        <dbReference type="ARBA" id="ARBA00023163"/>
    </source>
</evidence>
<keyword evidence="3" id="KW-0238">DNA-binding</keyword>
<evidence type="ECO:0000256" key="2">
    <source>
        <dbReference type="ARBA" id="ARBA00023015"/>
    </source>
</evidence>
<dbReference type="AlphaFoldDB" id="A0A369WWC6"/>
<sequence length="295" mass="32878">MLTRLQYFNAIVELGSISAASQYFDIQPSSISRQLANLERELGVRLLNRTTRNLGLTEAGQQYYAYSRRIVAELDEAKRAVNDMQQQAKGRLKVSMTVGFGEAVVLPSMATFKQQYPEVELELELTERVVDMVEENVDVAIRSGILPDSSLVAKKLMANDFILCASPEFIKQHGSPATVAEITQFPCIQYGYSGWKNWYLIDNKGAEKIALTSHIVVNTVQGQKQLIINHAGLALIPRWAVSKELSRGQLCRVLSEDEFSPQESPSSTYAIYLKRDLVAPKVKVFVDFIAGLKAG</sequence>
<dbReference type="CDD" id="cd08422">
    <property type="entry name" value="PBP2_CrgA_like"/>
    <property type="match status" value="1"/>
</dbReference>
<comment type="similarity">
    <text evidence="1">Belongs to the LysR transcriptional regulatory family.</text>
</comment>
<dbReference type="EMBL" id="QQOH01000001">
    <property type="protein sequence ID" value="RDE24854.1"/>
    <property type="molecule type" value="Genomic_DNA"/>
</dbReference>
<organism evidence="6 7">
    <name type="scientific">Motiliproteus coralliicola</name>
    <dbReference type="NCBI Taxonomy" id="2283196"/>
    <lineage>
        <taxon>Bacteria</taxon>
        <taxon>Pseudomonadati</taxon>
        <taxon>Pseudomonadota</taxon>
        <taxon>Gammaproteobacteria</taxon>
        <taxon>Oceanospirillales</taxon>
        <taxon>Oceanospirillaceae</taxon>
        <taxon>Motiliproteus</taxon>
    </lineage>
</organism>
<dbReference type="Gene3D" id="1.10.10.10">
    <property type="entry name" value="Winged helix-like DNA-binding domain superfamily/Winged helix DNA-binding domain"/>
    <property type="match status" value="1"/>
</dbReference>
<name>A0A369WWC6_9GAMM</name>
<evidence type="ECO:0000313" key="6">
    <source>
        <dbReference type="EMBL" id="RDE24854.1"/>
    </source>
</evidence>
<dbReference type="GO" id="GO:0003677">
    <property type="term" value="F:DNA binding"/>
    <property type="evidence" value="ECO:0007669"/>
    <property type="project" value="UniProtKB-KW"/>
</dbReference>